<feature type="binding site" evidence="8">
    <location>
        <position position="84"/>
    </location>
    <ligand>
        <name>Zn(2+)</name>
        <dbReference type="ChEBI" id="CHEBI:29105"/>
        <note>catalytic</note>
    </ligand>
</feature>
<keyword evidence="4 8" id="KW-0479">Metal-binding</keyword>
<dbReference type="GO" id="GO:0008270">
    <property type="term" value="F:zinc ion binding"/>
    <property type="evidence" value="ECO:0007669"/>
    <property type="project" value="UniProtKB-UniRule"/>
</dbReference>
<dbReference type="Proteomes" id="UP000463961">
    <property type="component" value="Chromosome"/>
</dbReference>
<comment type="cofactor">
    <cofactor evidence="8">
        <name>Zn(2+)</name>
        <dbReference type="ChEBI" id="CHEBI:29105"/>
    </cofactor>
    <text evidence="8">Binds 1 zinc ion per subunit.</text>
</comment>
<evidence type="ECO:0000256" key="4">
    <source>
        <dbReference type="ARBA" id="ARBA00022723"/>
    </source>
</evidence>
<dbReference type="HAMAP" id="MF_00972">
    <property type="entry name" value="tRNA_aden_deaminase"/>
    <property type="match status" value="1"/>
</dbReference>
<evidence type="ECO:0000256" key="3">
    <source>
        <dbReference type="ARBA" id="ARBA00022694"/>
    </source>
</evidence>
<comment type="function">
    <text evidence="8">Catalyzes the deamination of adenosine to inosine at the wobble position 34 of tRNA(Arg2).</text>
</comment>
<keyword evidence="3 8" id="KW-0819">tRNA processing</keyword>
<feature type="binding site" evidence="8">
    <location>
        <position position="87"/>
    </location>
    <ligand>
        <name>Zn(2+)</name>
        <dbReference type="ChEBI" id="CHEBI:29105"/>
        <note>catalytic</note>
    </ligand>
</feature>
<organism evidence="9 10">
    <name type="scientific">Fluviibacter phosphoraccumulans</name>
    <dbReference type="NCBI Taxonomy" id="1751046"/>
    <lineage>
        <taxon>Bacteria</taxon>
        <taxon>Pseudomonadati</taxon>
        <taxon>Pseudomonadota</taxon>
        <taxon>Betaproteobacteria</taxon>
        <taxon>Rhodocyclales</taxon>
        <taxon>Fluviibacteraceae</taxon>
        <taxon>Fluviibacter</taxon>
    </lineage>
</organism>
<feature type="binding site" evidence="8">
    <location>
        <position position="54"/>
    </location>
    <ligand>
        <name>Zn(2+)</name>
        <dbReference type="ChEBI" id="CHEBI:29105"/>
        <note>catalytic</note>
    </ligand>
</feature>
<dbReference type="GO" id="GO:0052717">
    <property type="term" value="F:tRNA-specific adenosine-34 deaminase activity"/>
    <property type="evidence" value="ECO:0007669"/>
    <property type="project" value="UniProtKB-UniRule"/>
</dbReference>
<dbReference type="OrthoDB" id="9802676at2"/>
<dbReference type="PANTHER" id="PTHR11079">
    <property type="entry name" value="CYTOSINE DEAMINASE FAMILY MEMBER"/>
    <property type="match status" value="1"/>
</dbReference>
<dbReference type="GO" id="GO:0002100">
    <property type="term" value="P:tRNA wobble adenosine to inosine editing"/>
    <property type="evidence" value="ECO:0007669"/>
    <property type="project" value="UniProtKB-UniRule"/>
</dbReference>
<dbReference type="CDD" id="cd01285">
    <property type="entry name" value="nucleoside_deaminase"/>
    <property type="match status" value="1"/>
</dbReference>
<dbReference type="FunFam" id="3.40.140.10:FF:000005">
    <property type="entry name" value="tRNA-specific adenosine deaminase"/>
    <property type="match status" value="1"/>
</dbReference>
<evidence type="ECO:0000256" key="7">
    <source>
        <dbReference type="ARBA" id="ARBA00048045"/>
    </source>
</evidence>
<dbReference type="InterPro" id="IPR016193">
    <property type="entry name" value="Cytidine_deaminase-like"/>
</dbReference>
<comment type="similarity">
    <text evidence="1">Belongs to the cytidine and deoxycytidylate deaminase family. ADAT2 subfamily.</text>
</comment>
<evidence type="ECO:0000256" key="6">
    <source>
        <dbReference type="ARBA" id="ARBA00022833"/>
    </source>
</evidence>
<reference evidence="10" key="1">
    <citation type="submission" date="2020-01" db="EMBL/GenBank/DDBJ databases">
        <title>Phosphoaccumulans saitamaens gen. nov., sp. nov., a polyphosphate accumulating bacterium isolated from surface river water.</title>
        <authorList>
            <person name="Watanabe K."/>
            <person name="Suda W."/>
        </authorList>
    </citation>
    <scope>NUCLEOTIDE SEQUENCE [LARGE SCALE GENOMIC DNA]</scope>
    <source>
        <strain evidence="10">ICHIAU1</strain>
    </source>
</reference>
<dbReference type="RefSeq" id="WP_162049880.1">
    <property type="nucleotide sequence ID" value="NZ_AP019011.1"/>
</dbReference>
<dbReference type="PANTHER" id="PTHR11079:SF202">
    <property type="entry name" value="TRNA-SPECIFIC ADENOSINE DEAMINASE"/>
    <property type="match status" value="1"/>
</dbReference>
<evidence type="ECO:0000313" key="10">
    <source>
        <dbReference type="Proteomes" id="UP000463961"/>
    </source>
</evidence>
<sequence>MNSGDVDFMQQALALARYGATQDEVPVGALVVLDGEVIGRGFNQPITRHDPTAHAEVMALRDAAARLGNYRLPGCTLYVTVEPCAMCAGAIQHARIARVVYGTAEPKTGACGSVVDLFAEDRLNHHADVEGGLLADACADVVSSFFRRRREEARQAKEARADMATHEVNDAD</sequence>
<accession>A0A679HWZ7</accession>
<evidence type="ECO:0000313" key="9">
    <source>
        <dbReference type="EMBL" id="BBU69411.1"/>
    </source>
</evidence>
<comment type="catalytic activity">
    <reaction evidence="7 8">
        <text>adenosine(34) in tRNA + H2O + H(+) = inosine(34) in tRNA + NH4(+)</text>
        <dbReference type="Rhea" id="RHEA:43168"/>
        <dbReference type="Rhea" id="RHEA-COMP:10373"/>
        <dbReference type="Rhea" id="RHEA-COMP:10374"/>
        <dbReference type="ChEBI" id="CHEBI:15377"/>
        <dbReference type="ChEBI" id="CHEBI:15378"/>
        <dbReference type="ChEBI" id="CHEBI:28938"/>
        <dbReference type="ChEBI" id="CHEBI:74411"/>
        <dbReference type="ChEBI" id="CHEBI:82852"/>
        <dbReference type="EC" id="3.5.4.33"/>
    </reaction>
</comment>
<dbReference type="Gene3D" id="3.40.140.10">
    <property type="entry name" value="Cytidine Deaminase, domain 2"/>
    <property type="match status" value="1"/>
</dbReference>
<feature type="active site" description="Proton donor" evidence="8">
    <location>
        <position position="56"/>
    </location>
</feature>
<dbReference type="Pfam" id="PF00383">
    <property type="entry name" value="dCMP_cyt_deam_1"/>
    <property type="match status" value="1"/>
</dbReference>
<dbReference type="NCBIfam" id="NF008113">
    <property type="entry name" value="PRK10860.1"/>
    <property type="match status" value="1"/>
</dbReference>
<keyword evidence="5 8" id="KW-0378">Hydrolase</keyword>
<dbReference type="InterPro" id="IPR028883">
    <property type="entry name" value="tRNA_aden_deaminase"/>
</dbReference>
<dbReference type="EMBL" id="AP022345">
    <property type="protein sequence ID" value="BBU69411.1"/>
    <property type="molecule type" value="Genomic_DNA"/>
</dbReference>
<keyword evidence="10" id="KW-1185">Reference proteome</keyword>
<evidence type="ECO:0000256" key="2">
    <source>
        <dbReference type="ARBA" id="ARBA00011738"/>
    </source>
</evidence>
<comment type="subunit">
    <text evidence="2 8">Homodimer.</text>
</comment>
<dbReference type="AlphaFoldDB" id="A0A679HWZ7"/>
<dbReference type="PROSITE" id="PS00903">
    <property type="entry name" value="CYT_DCMP_DEAMINASES_1"/>
    <property type="match status" value="1"/>
</dbReference>
<gene>
    <name evidence="8 9" type="primary">tadA</name>
    <name evidence="9" type="ORF">ICHIAU1_16940</name>
</gene>
<dbReference type="PROSITE" id="PS51747">
    <property type="entry name" value="CYT_DCMP_DEAMINASES_2"/>
    <property type="match status" value="1"/>
</dbReference>
<dbReference type="SUPFAM" id="SSF53927">
    <property type="entry name" value="Cytidine deaminase-like"/>
    <property type="match status" value="1"/>
</dbReference>
<name>A0A679HWZ7_9RHOO</name>
<evidence type="ECO:0000256" key="8">
    <source>
        <dbReference type="HAMAP-Rule" id="MF_00972"/>
    </source>
</evidence>
<evidence type="ECO:0000256" key="5">
    <source>
        <dbReference type="ARBA" id="ARBA00022801"/>
    </source>
</evidence>
<protein>
    <recommendedName>
        <fullName evidence="8">tRNA-specific adenosine deaminase</fullName>
        <ecNumber evidence="8">3.5.4.33</ecNumber>
    </recommendedName>
</protein>
<proteinExistence type="inferred from homology"/>
<keyword evidence="6 8" id="KW-0862">Zinc</keyword>
<dbReference type="EC" id="3.5.4.33" evidence="8"/>
<dbReference type="InterPro" id="IPR016192">
    <property type="entry name" value="APOBEC/CMP_deaminase_Zn-bd"/>
</dbReference>
<dbReference type="InterPro" id="IPR002125">
    <property type="entry name" value="CMP_dCMP_dom"/>
</dbReference>
<evidence type="ECO:0000256" key="1">
    <source>
        <dbReference type="ARBA" id="ARBA00010669"/>
    </source>
</evidence>